<evidence type="ECO:0000313" key="3">
    <source>
        <dbReference type="Proteomes" id="UP000053157"/>
    </source>
</evidence>
<dbReference type="RefSeq" id="WP_058573819.1">
    <property type="nucleotide sequence ID" value="NZ_LOPV01000711.1"/>
</dbReference>
<protein>
    <submittedName>
        <fullName evidence="2">Uncharacterized protein</fullName>
    </submittedName>
</protein>
<evidence type="ECO:0000256" key="1">
    <source>
        <dbReference type="SAM" id="Phobius"/>
    </source>
</evidence>
<dbReference type="EMBL" id="LOPV01000711">
    <property type="protein sequence ID" value="KTG07661.1"/>
    <property type="molecule type" value="Genomic_DNA"/>
</dbReference>
<evidence type="ECO:0000313" key="2">
    <source>
        <dbReference type="EMBL" id="KTG07661.1"/>
    </source>
</evidence>
<dbReference type="Proteomes" id="UP000053157">
    <property type="component" value="Unassembled WGS sequence"/>
</dbReference>
<feature type="transmembrane region" description="Helical" evidence="1">
    <location>
        <begin position="21"/>
        <end position="40"/>
    </location>
</feature>
<keyword evidence="1" id="KW-1133">Transmembrane helix</keyword>
<sequence>MSDSANRFGRGAVRLATAPETLVVFAVLVLAWVTGFVGVLPKEVWIVDFPALAAAFFLDTLASNEFGVGEHTAFYPALAVFAYVQAMLVVTGVRVLRRRLGHPGVGE</sequence>
<dbReference type="AlphaFoldDB" id="A0A0W1R2V9"/>
<gene>
    <name evidence="2" type="ORF">AUR66_04750</name>
</gene>
<comment type="caution">
    <text evidence="2">The sequence shown here is derived from an EMBL/GenBank/DDBJ whole genome shotgun (WGS) entry which is preliminary data.</text>
</comment>
<proteinExistence type="predicted"/>
<name>A0A0W1R2V9_9EURY</name>
<organism evidence="2 3">
    <name type="scientific">Haloferax profundi</name>
    <dbReference type="NCBI Taxonomy" id="1544718"/>
    <lineage>
        <taxon>Archaea</taxon>
        <taxon>Methanobacteriati</taxon>
        <taxon>Methanobacteriota</taxon>
        <taxon>Stenosarchaea group</taxon>
        <taxon>Halobacteria</taxon>
        <taxon>Halobacteriales</taxon>
        <taxon>Haloferacaceae</taxon>
        <taxon>Haloferax</taxon>
    </lineage>
</organism>
<keyword evidence="1" id="KW-0472">Membrane</keyword>
<feature type="transmembrane region" description="Helical" evidence="1">
    <location>
        <begin position="73"/>
        <end position="93"/>
    </location>
</feature>
<reference evidence="2 3" key="1">
    <citation type="submission" date="2015-12" db="EMBL/GenBank/DDBJ databases">
        <title>Haloferax profundi sp. nov. isolated from the Discovery deep brine-seawater interface in the Red Sea.</title>
        <authorList>
            <person name="Zhang G."/>
            <person name="Stingl U."/>
            <person name="Rashid M."/>
        </authorList>
    </citation>
    <scope>NUCLEOTIDE SEQUENCE [LARGE SCALE GENOMIC DNA]</scope>
    <source>
        <strain evidence="2 3">SB29</strain>
    </source>
</reference>
<keyword evidence="1" id="KW-0812">Transmembrane</keyword>
<keyword evidence="3" id="KW-1185">Reference proteome</keyword>
<accession>A0A0W1R2V9</accession>